<accession>A0A2K4ZKI7</accession>
<evidence type="ECO:0000313" key="2">
    <source>
        <dbReference type="Proteomes" id="UP000236311"/>
    </source>
</evidence>
<dbReference type="EMBL" id="OFSM01000021">
    <property type="protein sequence ID" value="SOY30997.1"/>
    <property type="molecule type" value="Genomic_DNA"/>
</dbReference>
<organism evidence="1 2">
    <name type="scientific">Acetatifactor muris</name>
    <dbReference type="NCBI Taxonomy" id="879566"/>
    <lineage>
        <taxon>Bacteria</taxon>
        <taxon>Bacillati</taxon>
        <taxon>Bacillota</taxon>
        <taxon>Clostridia</taxon>
        <taxon>Lachnospirales</taxon>
        <taxon>Lachnospiraceae</taxon>
        <taxon>Acetatifactor</taxon>
    </lineage>
</organism>
<proteinExistence type="predicted"/>
<evidence type="ECO:0000313" key="1">
    <source>
        <dbReference type="EMBL" id="SOY30997.1"/>
    </source>
</evidence>
<dbReference type="AlphaFoldDB" id="A0A2K4ZKI7"/>
<dbReference type="OrthoDB" id="2086274at2"/>
<gene>
    <name evidence="1" type="ORF">AMURIS_03731</name>
</gene>
<protein>
    <submittedName>
        <fullName evidence="1">Uncharacterized protein</fullName>
    </submittedName>
</protein>
<sequence length="68" mass="8137">MRKLRRAVLRNEANRLSRHGRNGKSIAIFRSLWDDYKELKQHKELAQKEKGLLEQIRNLKRQRKAAAL</sequence>
<dbReference type="RefSeq" id="WP_103241013.1">
    <property type="nucleotide sequence ID" value="NZ_JANJZD010000045.1"/>
</dbReference>
<reference evidence="1 2" key="1">
    <citation type="submission" date="2018-01" db="EMBL/GenBank/DDBJ databases">
        <authorList>
            <person name="Gaut B.S."/>
            <person name="Morton B.R."/>
            <person name="Clegg M.T."/>
            <person name="Duvall M.R."/>
        </authorList>
    </citation>
    <scope>NUCLEOTIDE SEQUENCE [LARGE SCALE GENOMIC DNA]</scope>
    <source>
        <strain evidence="1">GP69</strain>
    </source>
</reference>
<dbReference type="Proteomes" id="UP000236311">
    <property type="component" value="Unassembled WGS sequence"/>
</dbReference>
<name>A0A2K4ZKI7_9FIRM</name>
<keyword evidence="2" id="KW-1185">Reference proteome</keyword>